<feature type="region of interest" description="Disordered" evidence="1">
    <location>
        <begin position="1"/>
        <end position="39"/>
    </location>
</feature>
<keyword evidence="3" id="KW-1185">Reference proteome</keyword>
<reference evidence="2 3" key="2">
    <citation type="submission" date="2018-11" db="EMBL/GenBank/DDBJ databases">
        <authorList>
            <consortium name="Pathogen Informatics"/>
        </authorList>
    </citation>
    <scope>NUCLEOTIDE SEQUENCE [LARGE SCALE GENOMIC DNA]</scope>
</reference>
<evidence type="ECO:0000313" key="4">
    <source>
        <dbReference type="WBParaSite" id="TASK_0000273001-mRNA-1"/>
    </source>
</evidence>
<evidence type="ECO:0000313" key="2">
    <source>
        <dbReference type="EMBL" id="VDK26001.1"/>
    </source>
</evidence>
<dbReference type="EMBL" id="UYRS01002741">
    <property type="protein sequence ID" value="VDK26001.1"/>
    <property type="molecule type" value="Genomic_DNA"/>
</dbReference>
<name>A0A0R3VZ86_TAEAS</name>
<reference evidence="4" key="1">
    <citation type="submission" date="2017-02" db="UniProtKB">
        <authorList>
            <consortium name="WormBaseParasite"/>
        </authorList>
    </citation>
    <scope>IDENTIFICATION</scope>
</reference>
<sequence>MEWHNEAWMSFTTGCQRQDGEGVEDSQTERNLHTGPTSFTASTAFDDVAQFWRL</sequence>
<dbReference type="Proteomes" id="UP000282613">
    <property type="component" value="Unassembled WGS sequence"/>
</dbReference>
<accession>A0A0R3VZ86</accession>
<dbReference type="WBParaSite" id="TASK_0000273001-mRNA-1">
    <property type="protein sequence ID" value="TASK_0000273001-mRNA-1"/>
    <property type="gene ID" value="TASK_0000273001"/>
</dbReference>
<evidence type="ECO:0000313" key="3">
    <source>
        <dbReference type="Proteomes" id="UP000282613"/>
    </source>
</evidence>
<evidence type="ECO:0000256" key="1">
    <source>
        <dbReference type="SAM" id="MobiDB-lite"/>
    </source>
</evidence>
<gene>
    <name evidence="2" type="ORF">TASK_LOCUS2731</name>
</gene>
<dbReference type="AlphaFoldDB" id="A0A0R3VZ86"/>
<protein>
    <submittedName>
        <fullName evidence="2 4">Uncharacterized protein</fullName>
    </submittedName>
</protein>
<proteinExistence type="predicted"/>
<organism evidence="4">
    <name type="scientific">Taenia asiatica</name>
    <name type="common">Asian tapeworm</name>
    <dbReference type="NCBI Taxonomy" id="60517"/>
    <lineage>
        <taxon>Eukaryota</taxon>
        <taxon>Metazoa</taxon>
        <taxon>Spiralia</taxon>
        <taxon>Lophotrochozoa</taxon>
        <taxon>Platyhelminthes</taxon>
        <taxon>Cestoda</taxon>
        <taxon>Eucestoda</taxon>
        <taxon>Cyclophyllidea</taxon>
        <taxon>Taeniidae</taxon>
        <taxon>Taenia</taxon>
    </lineage>
</organism>